<gene>
    <name evidence="2" type="ORF">EV420DRAFT_1640705</name>
</gene>
<dbReference type="RefSeq" id="XP_060333109.1">
    <property type="nucleotide sequence ID" value="XM_060477135.1"/>
</dbReference>
<protein>
    <submittedName>
        <fullName evidence="2">Uncharacterized protein</fullName>
    </submittedName>
</protein>
<reference evidence="2" key="1">
    <citation type="submission" date="2023-06" db="EMBL/GenBank/DDBJ databases">
        <authorList>
            <consortium name="Lawrence Berkeley National Laboratory"/>
            <person name="Ahrendt S."/>
            <person name="Sahu N."/>
            <person name="Indic B."/>
            <person name="Wong-Bajracharya J."/>
            <person name="Merenyi Z."/>
            <person name="Ke H.-M."/>
            <person name="Monk M."/>
            <person name="Kocsube S."/>
            <person name="Drula E."/>
            <person name="Lipzen A."/>
            <person name="Balint B."/>
            <person name="Henrissat B."/>
            <person name="Andreopoulos B."/>
            <person name="Martin F.M."/>
            <person name="Harder C.B."/>
            <person name="Rigling D."/>
            <person name="Ford K.L."/>
            <person name="Foster G.D."/>
            <person name="Pangilinan J."/>
            <person name="Papanicolaou A."/>
            <person name="Barry K."/>
            <person name="LaButti K."/>
            <person name="Viragh M."/>
            <person name="Koriabine M."/>
            <person name="Yan M."/>
            <person name="Riley R."/>
            <person name="Champramary S."/>
            <person name="Plett K.L."/>
            <person name="Tsai I.J."/>
            <person name="Slot J."/>
            <person name="Sipos G."/>
            <person name="Plett J."/>
            <person name="Nagy L.G."/>
            <person name="Grigoriev I.V."/>
        </authorList>
    </citation>
    <scope>NUCLEOTIDE SEQUENCE</scope>
    <source>
        <strain evidence="2">CCBAS 213</strain>
    </source>
</reference>
<feature type="compositionally biased region" description="Polar residues" evidence="1">
    <location>
        <begin position="364"/>
        <end position="380"/>
    </location>
</feature>
<feature type="region of interest" description="Disordered" evidence="1">
    <location>
        <begin position="404"/>
        <end position="427"/>
    </location>
</feature>
<evidence type="ECO:0000256" key="1">
    <source>
        <dbReference type="SAM" id="MobiDB-lite"/>
    </source>
</evidence>
<name>A0AA39N8X7_ARMTA</name>
<keyword evidence="3" id="KW-1185">Reference proteome</keyword>
<evidence type="ECO:0000313" key="2">
    <source>
        <dbReference type="EMBL" id="KAK0461212.1"/>
    </source>
</evidence>
<evidence type="ECO:0000313" key="3">
    <source>
        <dbReference type="Proteomes" id="UP001175211"/>
    </source>
</evidence>
<dbReference type="Proteomes" id="UP001175211">
    <property type="component" value="Unassembled WGS sequence"/>
</dbReference>
<feature type="compositionally biased region" description="Polar residues" evidence="1">
    <location>
        <begin position="293"/>
        <end position="305"/>
    </location>
</feature>
<feature type="region of interest" description="Disordered" evidence="1">
    <location>
        <begin position="436"/>
        <end position="455"/>
    </location>
</feature>
<feature type="compositionally biased region" description="Low complexity" evidence="1">
    <location>
        <begin position="339"/>
        <end position="356"/>
    </location>
</feature>
<feature type="compositionally biased region" description="Polar residues" evidence="1">
    <location>
        <begin position="411"/>
        <end position="426"/>
    </location>
</feature>
<dbReference type="EMBL" id="JAUEPS010000011">
    <property type="protein sequence ID" value="KAK0461212.1"/>
    <property type="molecule type" value="Genomic_DNA"/>
</dbReference>
<proteinExistence type="predicted"/>
<feature type="region of interest" description="Disordered" evidence="1">
    <location>
        <begin position="38"/>
        <end position="71"/>
    </location>
</feature>
<feature type="region of interest" description="Disordered" evidence="1">
    <location>
        <begin position="244"/>
        <end position="388"/>
    </location>
</feature>
<organism evidence="2 3">
    <name type="scientific">Armillaria tabescens</name>
    <name type="common">Ringless honey mushroom</name>
    <name type="synonym">Agaricus tabescens</name>
    <dbReference type="NCBI Taxonomy" id="1929756"/>
    <lineage>
        <taxon>Eukaryota</taxon>
        <taxon>Fungi</taxon>
        <taxon>Dikarya</taxon>
        <taxon>Basidiomycota</taxon>
        <taxon>Agaricomycotina</taxon>
        <taxon>Agaricomycetes</taxon>
        <taxon>Agaricomycetidae</taxon>
        <taxon>Agaricales</taxon>
        <taxon>Marasmiineae</taxon>
        <taxon>Physalacriaceae</taxon>
        <taxon>Desarmillaria</taxon>
    </lineage>
</organism>
<sequence>MLAASSRVPSTFDISSPMSFSVSSTTKFAISFARSEPLPITTEEPPSSPSSTMKPTMSSMSPVTSAPSQSSSTTSYTLPIYEPTHIPGLWKSGQHHVLSVEFPLVQHCLKLAETSWTLPQELQDTTLRALVALAVFGRPTHPAHWLLWGSKQVDATLELTHRVINAKNPPLIRYFGALPDMFTLYLWHSKGWHEVIRSKLWYSQLAQKQATAPSGPQTRKRHREPLIESISGVADADVNLEGAAVTKRPRMQTRWSAQRKAVTPPDTAETHSSTTLQASGPLKTAESIFETPPASQRPSTRQSRSAKPVPAIESVSTSSTSSSSSSVLSQSPSPVPRTISSSISRFRNRSNSQISSETLIASDRSLSVASTRTATETPESLNVKDMATEEPVKADLQEEFVPSRITRSKGRSATQQARTSKPSPYTTEKIEQVKMGRKNTNSKASCAREVRGSRK</sequence>
<dbReference type="AlphaFoldDB" id="A0AA39N8X7"/>
<feature type="compositionally biased region" description="Basic and acidic residues" evidence="1">
    <location>
        <begin position="446"/>
        <end position="455"/>
    </location>
</feature>
<feature type="compositionally biased region" description="Low complexity" evidence="1">
    <location>
        <begin position="314"/>
        <end position="332"/>
    </location>
</feature>
<dbReference type="GeneID" id="85360683"/>
<comment type="caution">
    <text evidence="2">The sequence shown here is derived from an EMBL/GenBank/DDBJ whole genome shotgun (WGS) entry which is preliminary data.</text>
</comment>
<accession>A0AA39N8X7</accession>